<dbReference type="CDD" id="cd17731">
    <property type="entry name" value="BRCT_TopBP1_rpt2_like"/>
    <property type="match status" value="1"/>
</dbReference>
<dbReference type="Proteomes" id="UP000091956">
    <property type="component" value="Unassembled WGS sequence"/>
</dbReference>
<evidence type="ECO:0000313" key="5">
    <source>
        <dbReference type="Proteomes" id="UP000091956"/>
    </source>
</evidence>
<evidence type="ECO:0000259" key="3">
    <source>
        <dbReference type="PROSITE" id="PS50172"/>
    </source>
</evidence>
<dbReference type="GO" id="GO:0007095">
    <property type="term" value="P:mitotic G2 DNA damage checkpoint signaling"/>
    <property type="evidence" value="ECO:0007669"/>
    <property type="project" value="TreeGrafter"/>
</dbReference>
<feature type="region of interest" description="Disordered" evidence="2">
    <location>
        <begin position="781"/>
        <end position="818"/>
    </location>
</feature>
<dbReference type="InterPro" id="IPR059215">
    <property type="entry name" value="BRCT2_TopBP1-like"/>
</dbReference>
<feature type="compositionally biased region" description="Basic and acidic residues" evidence="2">
    <location>
        <begin position="783"/>
        <end position="795"/>
    </location>
</feature>
<dbReference type="FunFam" id="3.40.50.10190:FF:000010">
    <property type="entry name" value="DNA topoisomerase II binding protein 1"/>
    <property type="match status" value="1"/>
</dbReference>
<dbReference type="CDD" id="cd17723">
    <property type="entry name" value="BRCT_Rad4_rpt4"/>
    <property type="match status" value="1"/>
</dbReference>
<dbReference type="PANTHER" id="PTHR13561">
    <property type="entry name" value="DNA REPLICATION REGULATOR DPB11-RELATED"/>
    <property type="match status" value="1"/>
</dbReference>
<protein>
    <recommendedName>
        <fullName evidence="3">BRCT domain-containing protein</fullName>
    </recommendedName>
</protein>
<evidence type="ECO:0000256" key="1">
    <source>
        <dbReference type="ARBA" id="ARBA00022737"/>
    </source>
</evidence>
<evidence type="ECO:0000313" key="4">
    <source>
        <dbReference type="EMBL" id="OBU00105.1"/>
    </source>
</evidence>
<name>A0A1B8GW94_9PEZI</name>
<feature type="compositionally biased region" description="Polar residues" evidence="2">
    <location>
        <begin position="673"/>
        <end position="690"/>
    </location>
</feature>
<accession>A0A1B8GW94</accession>
<feature type="compositionally biased region" description="Polar residues" evidence="2">
    <location>
        <begin position="706"/>
        <end position="723"/>
    </location>
</feature>
<feature type="domain" description="BRCT" evidence="3">
    <location>
        <begin position="124"/>
        <end position="213"/>
    </location>
</feature>
<dbReference type="AlphaFoldDB" id="A0A1B8GW94"/>
<dbReference type="GeneID" id="28835337"/>
<proteinExistence type="predicted"/>
<organism evidence="4 5">
    <name type="scientific">Pseudogymnoascus verrucosus</name>
    <dbReference type="NCBI Taxonomy" id="342668"/>
    <lineage>
        <taxon>Eukaryota</taxon>
        <taxon>Fungi</taxon>
        <taxon>Dikarya</taxon>
        <taxon>Ascomycota</taxon>
        <taxon>Pezizomycotina</taxon>
        <taxon>Leotiomycetes</taxon>
        <taxon>Thelebolales</taxon>
        <taxon>Thelebolaceae</taxon>
        <taxon>Pseudogymnoascus</taxon>
    </lineage>
</organism>
<sequence length="818" mass="89891">MEVNNGSRGPSLPSPAASITSLPQPAAFDPAVPLRGVVLCCTSIPPDTRTALAKQAEQMGAQHKYDLTSEVTHLIVGEYDTPKYRYVAKERPDVKILTVGWIEAIRLLWMSDKHIDLESLEAEHTLPTLASLIVCMTGFEDSAERTNIINLICSNGGEYHGDLTRSITHLIASRPEGKKYKFAKDWKIRLVSAEWLYDSIQRGMILDENLYHPETPAEERGKGAWVRRNAASPLGKRLRENEAVEDGTRKLRRTLSRKLTSQNEVVWGDIVGGGNTLLNKNANSEQPPIGIPGDGQTSQRTSSDELILTAGMAQTSAPIIVKRAAFSQCRFCIHGFEPRKAKTLSRHLLSHDGDVRGIDDWPVAAPPFKNYMVVPHDFAVTGLPPTPEGTPVVTEWWVERCLEANECLEHSASYFDLPFSSTSIDGFKNLVISTTGFTGFHLLHLSKAAAILGATYDEYFSEKTSVLICNATQQIRVEKLQRAKEWRIPVVSIDWLLESIRTCSKQPYKPYLLRSKANRSGILERRSASEVMVRKEIEHDEFESHQDLPFSKSMTSEGITRPATVISRDTTAFDNDDDDDEPTEAVGGFLIPKKATEKATKQATEQPTEPTPPTQPPLDHHNTDSPPEPLTEISSNSPRKSPVSQPKPSATTSSTDSQEISSAITSLLAKSKNPPNSGPSASGGTESAAQHRTARKPSRILGRAPSNISVVSRASSVDSTASGGQAVHWPAGKRSKVDSLGSLAGGLVEEEGEKEEEQPPMTQQLLYEDEEGERHKAQMIARMEGKKPEKIEKARAVTVGSLEGGRGRSLRTRERGVR</sequence>
<dbReference type="Pfam" id="PF12738">
    <property type="entry name" value="PTCB-BRCT"/>
    <property type="match status" value="3"/>
</dbReference>
<dbReference type="SUPFAM" id="SSF52113">
    <property type="entry name" value="BRCT domain"/>
    <property type="match status" value="4"/>
</dbReference>
<dbReference type="PANTHER" id="PTHR13561:SF20">
    <property type="entry name" value="DNA TOPOISOMERASE 2-BINDING PROTEIN 1"/>
    <property type="match status" value="1"/>
</dbReference>
<keyword evidence="1" id="KW-0677">Repeat</keyword>
<evidence type="ECO:0000256" key="2">
    <source>
        <dbReference type="SAM" id="MobiDB-lite"/>
    </source>
</evidence>
<dbReference type="STRING" id="342668.A0A1B8GW94"/>
<feature type="region of interest" description="Disordered" evidence="2">
    <location>
        <begin position="542"/>
        <end position="738"/>
    </location>
</feature>
<dbReference type="GO" id="GO:0033314">
    <property type="term" value="P:mitotic DNA replication checkpoint signaling"/>
    <property type="evidence" value="ECO:0007669"/>
    <property type="project" value="TreeGrafter"/>
</dbReference>
<feature type="domain" description="BRCT" evidence="3">
    <location>
        <begin position="29"/>
        <end position="102"/>
    </location>
</feature>
<feature type="compositionally biased region" description="Polar residues" evidence="2">
    <location>
        <begin position="632"/>
        <end position="665"/>
    </location>
</feature>
<gene>
    <name evidence="4" type="ORF">VE01_01951</name>
</gene>
<reference evidence="4 5" key="1">
    <citation type="submission" date="2016-03" db="EMBL/GenBank/DDBJ databases">
        <title>Comparative genomics of Pseudogymnoascus destructans, the fungus causing white-nose syndrome of bats.</title>
        <authorList>
            <person name="Palmer J.M."/>
            <person name="Drees K.P."/>
            <person name="Foster J.T."/>
            <person name="Lindner D.L."/>
        </authorList>
    </citation>
    <scope>NUCLEOTIDE SEQUENCE [LARGE SCALE GENOMIC DNA]</scope>
    <source>
        <strain evidence="4 5">UAMH 10579</strain>
    </source>
</reference>
<dbReference type="SMART" id="SM00292">
    <property type="entry name" value="BRCT"/>
    <property type="match status" value="4"/>
</dbReference>
<keyword evidence="5" id="KW-1185">Reference proteome</keyword>
<dbReference type="Gene3D" id="3.40.50.10190">
    <property type="entry name" value="BRCT domain"/>
    <property type="match status" value="4"/>
</dbReference>
<dbReference type="GO" id="GO:0006270">
    <property type="term" value="P:DNA replication initiation"/>
    <property type="evidence" value="ECO:0007669"/>
    <property type="project" value="TreeGrafter"/>
</dbReference>
<reference evidence="5" key="2">
    <citation type="journal article" date="2018" name="Nat. Commun.">
        <title>Extreme sensitivity to ultraviolet light in the fungal pathogen causing white-nose syndrome of bats.</title>
        <authorList>
            <person name="Palmer J.M."/>
            <person name="Drees K.P."/>
            <person name="Foster J.T."/>
            <person name="Lindner D.L."/>
        </authorList>
    </citation>
    <scope>NUCLEOTIDE SEQUENCE [LARGE SCALE GENOMIC DNA]</scope>
    <source>
        <strain evidence="5">UAMH 10579</strain>
    </source>
</reference>
<dbReference type="InterPro" id="IPR001357">
    <property type="entry name" value="BRCT_dom"/>
</dbReference>
<feature type="compositionally biased region" description="Acidic residues" evidence="2">
    <location>
        <begin position="574"/>
        <end position="583"/>
    </location>
</feature>
<dbReference type="RefSeq" id="XP_018133837.1">
    <property type="nucleotide sequence ID" value="XM_018271466.2"/>
</dbReference>
<dbReference type="InterPro" id="IPR036420">
    <property type="entry name" value="BRCT_dom_sf"/>
</dbReference>
<dbReference type="OrthoDB" id="251770at2759"/>
<dbReference type="CDD" id="cd18433">
    <property type="entry name" value="BRCT_Rad4_rpt3"/>
    <property type="match status" value="1"/>
</dbReference>
<feature type="domain" description="BRCT" evidence="3">
    <location>
        <begin position="422"/>
        <end position="513"/>
    </location>
</feature>
<dbReference type="EMBL" id="KV460210">
    <property type="protein sequence ID" value="OBU00105.1"/>
    <property type="molecule type" value="Genomic_DNA"/>
</dbReference>
<dbReference type="PROSITE" id="PS50172">
    <property type="entry name" value="BRCT"/>
    <property type="match status" value="3"/>
</dbReference>